<dbReference type="Pfam" id="PF13088">
    <property type="entry name" value="BNR_2"/>
    <property type="match status" value="1"/>
</dbReference>
<dbReference type="EMBL" id="RBAH01000001">
    <property type="protein sequence ID" value="RKN86429.1"/>
    <property type="molecule type" value="Genomic_DNA"/>
</dbReference>
<dbReference type="InterPro" id="IPR011040">
    <property type="entry name" value="Sialidase"/>
</dbReference>
<dbReference type="PANTHER" id="PTHR43752">
    <property type="entry name" value="BNR/ASP-BOX REPEAT FAMILY PROTEIN"/>
    <property type="match status" value="1"/>
</dbReference>
<protein>
    <submittedName>
        <fullName evidence="2">Exo-alpha-sialidase</fullName>
    </submittedName>
</protein>
<name>A0A3B0CTH5_9BACL</name>
<evidence type="ECO:0000313" key="3">
    <source>
        <dbReference type="Proteomes" id="UP000282311"/>
    </source>
</evidence>
<dbReference type="SUPFAM" id="SSF50939">
    <property type="entry name" value="Sialidases"/>
    <property type="match status" value="1"/>
</dbReference>
<dbReference type="OrthoDB" id="41724at2"/>
<dbReference type="Proteomes" id="UP000282311">
    <property type="component" value="Unassembled WGS sequence"/>
</dbReference>
<dbReference type="PANTHER" id="PTHR43752:SF2">
    <property type="entry name" value="BNR_ASP-BOX REPEAT FAMILY PROTEIN"/>
    <property type="match status" value="1"/>
</dbReference>
<dbReference type="InterPro" id="IPR036278">
    <property type="entry name" value="Sialidase_sf"/>
</dbReference>
<dbReference type="CDD" id="cd15482">
    <property type="entry name" value="Sialidase_non-viral"/>
    <property type="match status" value="1"/>
</dbReference>
<comment type="caution">
    <text evidence="2">The sequence shown here is derived from an EMBL/GenBank/DDBJ whole genome shotgun (WGS) entry which is preliminary data.</text>
</comment>
<organism evidence="2 3">
    <name type="scientific">Paenibacillus ginsengarvi</name>
    <dbReference type="NCBI Taxonomy" id="400777"/>
    <lineage>
        <taxon>Bacteria</taxon>
        <taxon>Bacillati</taxon>
        <taxon>Bacillota</taxon>
        <taxon>Bacilli</taxon>
        <taxon>Bacillales</taxon>
        <taxon>Paenibacillaceae</taxon>
        <taxon>Paenibacillus</taxon>
    </lineage>
</organism>
<accession>A0A3B0CTH5</accession>
<proteinExistence type="predicted"/>
<dbReference type="RefSeq" id="WP_120745137.1">
    <property type="nucleotide sequence ID" value="NZ_RBAH01000001.1"/>
</dbReference>
<dbReference type="Gene3D" id="2.120.10.10">
    <property type="match status" value="1"/>
</dbReference>
<evidence type="ECO:0000313" key="2">
    <source>
        <dbReference type="EMBL" id="RKN86429.1"/>
    </source>
</evidence>
<gene>
    <name evidence="2" type="ORF">D7M11_00200</name>
</gene>
<evidence type="ECO:0000259" key="1">
    <source>
        <dbReference type="Pfam" id="PF13088"/>
    </source>
</evidence>
<sequence>MIQKGKIVLDLRPGEGNPRNSEGAFIDLRDGRILFVYSRFIGTSFDDTAKACLAARYSSDGGETWSDDRIVAQPEDYSALNIMSVSLLRLGNGDIGLFYLPRYGWHDMRLNLRRSSDEGATWSDPVVCVPGKGYYVTNNDRVIRLASGRLVVPAGYHRMKAGSDTEWGSFDGRAITFFFLSDDDGYTWREAKNYCSTGVPRTKSDMQEPGVIELANGSLWGWARTDLGCQYEVFSHDGGESWSQPAPSAFTSPCSPLSMKRNPASGELLAIWNPIPAYNTRPLDKHSWGRTPLIGAVSSDEGKTWGRHFAVEREEDRNGCCYVAIHFSGDDVLLAYCAGEAEDGICLSRLKIRKIRASEL</sequence>
<dbReference type="AlphaFoldDB" id="A0A3B0CTH5"/>
<feature type="domain" description="Sialidase" evidence="1">
    <location>
        <begin position="54"/>
        <end position="324"/>
    </location>
</feature>
<keyword evidence="3" id="KW-1185">Reference proteome</keyword>
<reference evidence="2 3" key="1">
    <citation type="journal article" date="2007" name="Int. J. Syst. Evol. Microbiol.">
        <title>Paenibacillus ginsengarvi sp. nov., isolated from soil from ginseng cultivation.</title>
        <authorList>
            <person name="Yoon M.H."/>
            <person name="Ten L.N."/>
            <person name="Im W.T."/>
        </authorList>
    </citation>
    <scope>NUCLEOTIDE SEQUENCE [LARGE SCALE GENOMIC DNA]</scope>
    <source>
        <strain evidence="2 3">KCTC 13059</strain>
    </source>
</reference>